<evidence type="ECO:0000256" key="6">
    <source>
        <dbReference type="SAM" id="MobiDB-lite"/>
    </source>
</evidence>
<evidence type="ECO:0000256" key="1">
    <source>
        <dbReference type="ARBA" id="ARBA00004123"/>
    </source>
</evidence>
<feature type="region of interest" description="Disordered" evidence="6">
    <location>
        <begin position="318"/>
        <end position="370"/>
    </location>
</feature>
<dbReference type="OrthoDB" id="2592092at2759"/>
<proteinExistence type="predicted"/>
<name>A0A409YKV7_9AGAR</name>
<feature type="region of interest" description="Disordered" evidence="6">
    <location>
        <begin position="275"/>
        <end position="297"/>
    </location>
</feature>
<feature type="compositionally biased region" description="Polar residues" evidence="6">
    <location>
        <begin position="326"/>
        <end position="341"/>
    </location>
</feature>
<keyword evidence="5" id="KW-0539">Nucleus</keyword>
<accession>A0A409YKV7</accession>
<protein>
    <recommendedName>
        <fullName evidence="11">C3HC-type domain-containing protein</fullName>
    </recommendedName>
</protein>
<dbReference type="Pfam" id="PF07967">
    <property type="entry name" value="zf-C3HC"/>
    <property type="match status" value="1"/>
</dbReference>
<feature type="compositionally biased region" description="Polar residues" evidence="6">
    <location>
        <begin position="1"/>
        <end position="20"/>
    </location>
</feature>
<feature type="compositionally biased region" description="Polar residues" evidence="6">
    <location>
        <begin position="457"/>
        <end position="469"/>
    </location>
</feature>
<keyword evidence="2" id="KW-0479">Metal-binding</keyword>
<dbReference type="PANTHER" id="PTHR15835">
    <property type="entry name" value="NUCLEAR-INTERACTING PARTNER OF ALK"/>
    <property type="match status" value="1"/>
</dbReference>
<dbReference type="EMBL" id="NHTK01001040">
    <property type="protein sequence ID" value="PPR03670.1"/>
    <property type="molecule type" value="Genomic_DNA"/>
</dbReference>
<evidence type="ECO:0000313" key="9">
    <source>
        <dbReference type="EMBL" id="PPR03670.1"/>
    </source>
</evidence>
<comment type="subcellular location">
    <subcellularLocation>
        <location evidence="1">Nucleus</location>
    </subcellularLocation>
</comment>
<evidence type="ECO:0000256" key="3">
    <source>
        <dbReference type="ARBA" id="ARBA00022771"/>
    </source>
</evidence>
<dbReference type="InterPro" id="IPR012935">
    <property type="entry name" value="NuBaID_N"/>
</dbReference>
<dbReference type="InterPro" id="IPR013909">
    <property type="entry name" value="NuBaID_C"/>
</dbReference>
<dbReference type="Pfam" id="PF08600">
    <property type="entry name" value="NuBaID_C"/>
    <property type="match status" value="1"/>
</dbReference>
<feature type="domain" description="C3HC-type" evidence="7">
    <location>
        <begin position="131"/>
        <end position="246"/>
    </location>
</feature>
<dbReference type="STRING" id="181874.A0A409YKV7"/>
<evidence type="ECO:0000313" key="10">
    <source>
        <dbReference type="Proteomes" id="UP000284842"/>
    </source>
</evidence>
<sequence length="561" mass="60989">MADTTTHISESPSTASQNLRSTKRKLEDAFQVLDKAVSPTKRNLSSADGPSPPKRANTSRSLYSTLAKYGVKSKQSTTTPSLSESLSKKTPHLAAILYKAAARTKKTFTFKFSHPSTPTVLPPTAEYRPSSLPSFLSRLATYKLTTYANKPPQLDAVAASKCGWINEGKDRLLCGLCNASWVVAGREGLSRDAANALVEKQRVSLVEAHKQGCPWKTRQCDDSIYCIPLQSPGAMIREIKARAEEMEPVMKSVSIQHPLTQSQLSALRTAVTSYKPPESSAGLDQVMNDGSEEAPQYPESSILASLFGWSLIPLAPAKDTSRKSLTRPSSKNVSPFATPSISRASSVVQASPQSSRQSTPVPHFPLPSTVPKPENALLQCSLCQRRIGLWGFLTRPSPSTPETPVSDPKETTVTSPRRPIRPLPQRSFDLLKEHRSFCPYTVRSTVVPSLPVPPQAPSRSSTSGLGHASTTSLSQFSLKSDGSPSMEGWRAVLTVVLRYGMAQKQRVEYNYLMRKDTQSSIPESGEEGTDEMEVDNVKAMVAGVKSRGGKDLLQYVKGLLG</sequence>
<feature type="compositionally biased region" description="Low complexity" evidence="6">
    <location>
        <begin position="342"/>
        <end position="358"/>
    </location>
</feature>
<keyword evidence="10" id="KW-1185">Reference proteome</keyword>
<evidence type="ECO:0000259" key="7">
    <source>
        <dbReference type="Pfam" id="PF07967"/>
    </source>
</evidence>
<feature type="region of interest" description="Disordered" evidence="6">
    <location>
        <begin position="394"/>
        <end position="423"/>
    </location>
</feature>
<feature type="domain" description="NuBaID C-terminal" evidence="8">
    <location>
        <begin position="370"/>
        <end position="441"/>
    </location>
</feature>
<dbReference type="Proteomes" id="UP000284842">
    <property type="component" value="Unassembled WGS sequence"/>
</dbReference>
<evidence type="ECO:0000256" key="4">
    <source>
        <dbReference type="ARBA" id="ARBA00022833"/>
    </source>
</evidence>
<dbReference type="GO" id="GO:0005634">
    <property type="term" value="C:nucleus"/>
    <property type="evidence" value="ECO:0007669"/>
    <property type="project" value="UniProtKB-SubCell"/>
</dbReference>
<evidence type="ECO:0008006" key="11">
    <source>
        <dbReference type="Google" id="ProtNLM"/>
    </source>
</evidence>
<comment type="caution">
    <text evidence="9">The sequence shown here is derived from an EMBL/GenBank/DDBJ whole genome shotgun (WGS) entry which is preliminary data.</text>
</comment>
<keyword evidence="4" id="KW-0862">Zinc</keyword>
<reference evidence="9 10" key="1">
    <citation type="journal article" date="2018" name="Evol. Lett.">
        <title>Horizontal gene cluster transfer increased hallucinogenic mushroom diversity.</title>
        <authorList>
            <person name="Reynolds H.T."/>
            <person name="Vijayakumar V."/>
            <person name="Gluck-Thaler E."/>
            <person name="Korotkin H.B."/>
            <person name="Matheny P.B."/>
            <person name="Slot J.C."/>
        </authorList>
    </citation>
    <scope>NUCLEOTIDE SEQUENCE [LARGE SCALE GENOMIC DNA]</scope>
    <source>
        <strain evidence="9 10">2629</strain>
    </source>
</reference>
<evidence type="ECO:0000259" key="8">
    <source>
        <dbReference type="Pfam" id="PF08600"/>
    </source>
</evidence>
<organism evidence="9 10">
    <name type="scientific">Panaeolus cyanescens</name>
    <dbReference type="NCBI Taxonomy" id="181874"/>
    <lineage>
        <taxon>Eukaryota</taxon>
        <taxon>Fungi</taxon>
        <taxon>Dikarya</taxon>
        <taxon>Basidiomycota</taxon>
        <taxon>Agaricomycotina</taxon>
        <taxon>Agaricomycetes</taxon>
        <taxon>Agaricomycetidae</taxon>
        <taxon>Agaricales</taxon>
        <taxon>Agaricineae</taxon>
        <taxon>Galeropsidaceae</taxon>
        <taxon>Panaeolus</taxon>
    </lineage>
</organism>
<keyword evidence="3" id="KW-0863">Zinc-finger</keyword>
<evidence type="ECO:0000256" key="2">
    <source>
        <dbReference type="ARBA" id="ARBA00022723"/>
    </source>
</evidence>
<feature type="region of interest" description="Disordered" evidence="6">
    <location>
        <begin position="448"/>
        <end position="469"/>
    </location>
</feature>
<dbReference type="InParanoid" id="A0A409YKV7"/>
<dbReference type="PANTHER" id="PTHR15835:SF6">
    <property type="entry name" value="ZINC FINGER C3HC-TYPE PROTEIN 1"/>
    <property type="match status" value="1"/>
</dbReference>
<evidence type="ECO:0000256" key="5">
    <source>
        <dbReference type="ARBA" id="ARBA00023242"/>
    </source>
</evidence>
<feature type="region of interest" description="Disordered" evidence="6">
    <location>
        <begin position="1"/>
        <end position="60"/>
    </location>
</feature>
<dbReference type="GO" id="GO:0008270">
    <property type="term" value="F:zinc ion binding"/>
    <property type="evidence" value="ECO:0007669"/>
    <property type="project" value="UniProtKB-KW"/>
</dbReference>
<gene>
    <name evidence="9" type="ORF">CVT24_007791</name>
</gene>
<dbReference type="AlphaFoldDB" id="A0A409YKV7"/>